<evidence type="ECO:0000313" key="3">
    <source>
        <dbReference type="Proteomes" id="UP000075809"/>
    </source>
</evidence>
<feature type="signal peptide" evidence="1">
    <location>
        <begin position="1"/>
        <end position="20"/>
    </location>
</feature>
<dbReference type="Proteomes" id="UP000075809">
    <property type="component" value="Unassembled WGS sequence"/>
</dbReference>
<organism evidence="2 3">
    <name type="scientific">Mycetomoellerius zeteki</name>
    <dbReference type="NCBI Taxonomy" id="64791"/>
    <lineage>
        <taxon>Eukaryota</taxon>
        <taxon>Metazoa</taxon>
        <taxon>Ecdysozoa</taxon>
        <taxon>Arthropoda</taxon>
        <taxon>Hexapoda</taxon>
        <taxon>Insecta</taxon>
        <taxon>Pterygota</taxon>
        <taxon>Neoptera</taxon>
        <taxon>Endopterygota</taxon>
        <taxon>Hymenoptera</taxon>
        <taxon>Apocrita</taxon>
        <taxon>Aculeata</taxon>
        <taxon>Formicoidea</taxon>
        <taxon>Formicidae</taxon>
        <taxon>Myrmicinae</taxon>
        <taxon>Mycetomoellerius</taxon>
    </lineage>
</organism>
<evidence type="ECO:0000313" key="2">
    <source>
        <dbReference type="EMBL" id="KYQ48071.1"/>
    </source>
</evidence>
<protein>
    <recommendedName>
        <fullName evidence="4">Secreted protein</fullName>
    </recommendedName>
</protein>
<accession>A0A151WJR6</accession>
<name>A0A151WJR6_9HYME</name>
<keyword evidence="3" id="KW-1185">Reference proteome</keyword>
<gene>
    <name evidence="2" type="ORF">ALC60_13031</name>
</gene>
<sequence>MWNVVLLFLGLMKAVSYVAGSGTTVDEKSGTDLMFKGPETRVRTQTNRVYGRSGEPEADGKFGHVVRFCKYFRRRFWIRDGVATPDTFTPESFLSSGFRSIRRVSRRMSLSLSLQVFMLSCRCRRWTLSAHLLIYSVLTRLNRLPSWRALKIKNAPELLAKEKAN</sequence>
<proteinExistence type="predicted"/>
<evidence type="ECO:0000256" key="1">
    <source>
        <dbReference type="SAM" id="SignalP"/>
    </source>
</evidence>
<feature type="chain" id="PRO_5007591242" description="Secreted protein" evidence="1">
    <location>
        <begin position="21"/>
        <end position="165"/>
    </location>
</feature>
<keyword evidence="1" id="KW-0732">Signal</keyword>
<dbReference type="EMBL" id="KQ983039">
    <property type="protein sequence ID" value="KYQ48071.1"/>
    <property type="molecule type" value="Genomic_DNA"/>
</dbReference>
<dbReference type="AlphaFoldDB" id="A0A151WJR6"/>
<evidence type="ECO:0008006" key="4">
    <source>
        <dbReference type="Google" id="ProtNLM"/>
    </source>
</evidence>
<reference evidence="2 3" key="1">
    <citation type="submission" date="2015-09" db="EMBL/GenBank/DDBJ databases">
        <title>Trachymyrmex zeteki WGS genome.</title>
        <authorList>
            <person name="Nygaard S."/>
            <person name="Hu H."/>
            <person name="Boomsma J."/>
            <person name="Zhang G."/>
        </authorList>
    </citation>
    <scope>NUCLEOTIDE SEQUENCE [LARGE SCALE GENOMIC DNA]</scope>
    <source>
        <strain evidence="2">Tzet28-1</strain>
        <tissue evidence="2">Whole body</tissue>
    </source>
</reference>